<dbReference type="AlphaFoldDB" id="A0A1Z4VNU8"/>
<evidence type="ECO:0000256" key="4">
    <source>
        <dbReference type="ARBA" id="ARBA00022519"/>
    </source>
</evidence>
<dbReference type="PANTHER" id="PTHR39583:SF2">
    <property type="entry name" value="TYPE II SECRETION SYSTEM PROTEIN J"/>
    <property type="match status" value="1"/>
</dbReference>
<dbReference type="GO" id="GO:0005886">
    <property type="term" value="C:plasma membrane"/>
    <property type="evidence" value="ECO:0007669"/>
    <property type="project" value="UniProtKB-SubCell"/>
</dbReference>
<dbReference type="GO" id="GO:0015628">
    <property type="term" value="P:protein secretion by the type II secretion system"/>
    <property type="evidence" value="ECO:0007669"/>
    <property type="project" value="InterPro"/>
</dbReference>
<keyword evidence="9" id="KW-1185">Reference proteome</keyword>
<evidence type="ECO:0000256" key="2">
    <source>
        <dbReference type="ARBA" id="ARBA00022475"/>
    </source>
</evidence>
<accession>A0A1Z4VNU8</accession>
<evidence type="ECO:0000256" key="7">
    <source>
        <dbReference type="ARBA" id="ARBA00023136"/>
    </source>
</evidence>
<keyword evidence="7" id="KW-0472">Membrane</keyword>
<dbReference type="EMBL" id="AP018052">
    <property type="protein sequence ID" value="BAZ93175.1"/>
    <property type="molecule type" value="Genomic_DNA"/>
</dbReference>
<dbReference type="KEGG" id="ttc:FOKN1_0773"/>
<keyword evidence="4" id="KW-0997">Cell inner membrane</keyword>
<dbReference type="Pfam" id="PF11612">
    <property type="entry name" value="T2SSJ"/>
    <property type="match status" value="1"/>
</dbReference>
<dbReference type="InterPro" id="IPR045584">
    <property type="entry name" value="Pilin-like"/>
</dbReference>
<evidence type="ECO:0000256" key="5">
    <source>
        <dbReference type="ARBA" id="ARBA00022692"/>
    </source>
</evidence>
<dbReference type="InterPro" id="IPR051621">
    <property type="entry name" value="T2SS_protein_J"/>
</dbReference>
<name>A0A1Z4VNU8_9GAMM</name>
<sequence length="187" mass="21154">MLVAVAIFAILAMVAHSGLNSVLLTQARVEESARALTELQQAYRWLQRDLEQVVARPVRDELGGEQLALQAGSRYGVMLTLTRGGWRNPAGQDRSTLMRVAYRLDDETLVRHQWLVLDRAQDSEPLDRELLDGVEALELRWLDADGDWQPQWPPPNVLEEAGLPRAAEVILRLTGRGELRWLFRLPG</sequence>
<reference evidence="8" key="1">
    <citation type="submission" date="2017-05" db="EMBL/GenBank/DDBJ databases">
        <title>Thiocyanate degradation by Thiohalobacter thiocyanaticus FOKN1.</title>
        <authorList>
            <person name="Oshiki M."/>
            <person name="Fukushima T."/>
            <person name="Kawano S."/>
            <person name="Nakagawa J."/>
        </authorList>
    </citation>
    <scope>NUCLEOTIDE SEQUENCE [LARGE SCALE GENOMIC DNA]</scope>
    <source>
        <strain evidence="8">FOKN1</strain>
    </source>
</reference>
<protein>
    <submittedName>
        <fullName evidence="8">Type II secretory pathway, component PulJ</fullName>
    </submittedName>
</protein>
<evidence type="ECO:0000313" key="8">
    <source>
        <dbReference type="EMBL" id="BAZ93175.1"/>
    </source>
</evidence>
<dbReference type="Proteomes" id="UP000218765">
    <property type="component" value="Chromosome"/>
</dbReference>
<evidence type="ECO:0000256" key="1">
    <source>
        <dbReference type="ARBA" id="ARBA00004377"/>
    </source>
</evidence>
<dbReference type="GO" id="GO:0015627">
    <property type="term" value="C:type II protein secretion system complex"/>
    <property type="evidence" value="ECO:0007669"/>
    <property type="project" value="InterPro"/>
</dbReference>
<dbReference type="NCBIfam" id="TIGR01711">
    <property type="entry name" value="gspJ"/>
    <property type="match status" value="1"/>
</dbReference>
<comment type="subcellular location">
    <subcellularLocation>
        <location evidence="1">Cell inner membrane</location>
        <topology evidence="1">Single-pass membrane protein</topology>
    </subcellularLocation>
</comment>
<evidence type="ECO:0000256" key="3">
    <source>
        <dbReference type="ARBA" id="ARBA00022481"/>
    </source>
</evidence>
<keyword evidence="5" id="KW-0812">Transmembrane</keyword>
<dbReference type="SUPFAM" id="SSF54523">
    <property type="entry name" value="Pili subunits"/>
    <property type="match status" value="1"/>
</dbReference>
<proteinExistence type="predicted"/>
<dbReference type="Gene3D" id="3.10.610.10">
    <property type="entry name" value="GSPII I/J protein-like"/>
    <property type="match status" value="1"/>
</dbReference>
<keyword evidence="2" id="KW-1003">Cell membrane</keyword>
<gene>
    <name evidence="8" type="ORF">FOKN1_0773</name>
</gene>
<keyword evidence="3" id="KW-0488">Methylation</keyword>
<organism evidence="8 9">
    <name type="scientific">Thiohalobacter thiocyanaticus</name>
    <dbReference type="NCBI Taxonomy" id="585455"/>
    <lineage>
        <taxon>Bacteria</taxon>
        <taxon>Pseudomonadati</taxon>
        <taxon>Pseudomonadota</taxon>
        <taxon>Gammaproteobacteria</taxon>
        <taxon>Thiohalobacterales</taxon>
        <taxon>Thiohalobacteraceae</taxon>
        <taxon>Thiohalobacter</taxon>
    </lineage>
</organism>
<evidence type="ECO:0000313" key="9">
    <source>
        <dbReference type="Proteomes" id="UP000218765"/>
    </source>
</evidence>
<dbReference type="Gene3D" id="2.10.70.20">
    <property type="entry name" value="gspk-gspi-gspj complex like domains"/>
    <property type="match status" value="1"/>
</dbReference>
<evidence type="ECO:0000256" key="6">
    <source>
        <dbReference type="ARBA" id="ARBA00022989"/>
    </source>
</evidence>
<dbReference type="InterPro" id="IPR010055">
    <property type="entry name" value="T2SS_protein-GspJ"/>
</dbReference>
<dbReference type="PANTHER" id="PTHR39583">
    <property type="entry name" value="TYPE II SECRETION SYSTEM PROTEIN J-RELATED"/>
    <property type="match status" value="1"/>
</dbReference>
<keyword evidence="6" id="KW-1133">Transmembrane helix</keyword>